<proteinExistence type="predicted"/>
<evidence type="ECO:0000256" key="1">
    <source>
        <dbReference type="SAM" id="MobiDB-lite"/>
    </source>
</evidence>
<evidence type="ECO:0000313" key="3">
    <source>
        <dbReference type="EMBL" id="WOO39551.1"/>
    </source>
</evidence>
<feature type="compositionally biased region" description="Polar residues" evidence="1">
    <location>
        <begin position="143"/>
        <end position="166"/>
    </location>
</feature>
<evidence type="ECO:0000313" key="4">
    <source>
        <dbReference type="Proteomes" id="UP001304300"/>
    </source>
</evidence>
<reference evidence="3 4" key="1">
    <citation type="submission" date="2023-10" db="EMBL/GenBank/DDBJ databases">
        <title>Rubellicoccus peritrichatus gen. nov., sp. nov., isolated from an algae of coral reef tank.</title>
        <authorList>
            <person name="Luo J."/>
        </authorList>
    </citation>
    <scope>NUCLEOTIDE SEQUENCE [LARGE SCALE GENOMIC DNA]</scope>
    <source>
        <strain evidence="3 4">CR14</strain>
    </source>
</reference>
<gene>
    <name evidence="3" type="ORF">RZN69_13085</name>
</gene>
<dbReference type="Proteomes" id="UP001304300">
    <property type="component" value="Chromosome"/>
</dbReference>
<feature type="signal peptide" evidence="2">
    <location>
        <begin position="1"/>
        <end position="20"/>
    </location>
</feature>
<sequence>MRTLIVIATATILLSPLLKATNLDFTASVSYQTNNGQTTVVLKADRITNQDSNRSGTVRLELWATSAPIALTAGFSGYKLATHTIGTLNGKSSFVNVSSGTVSYSRPPSGQSWYITLVLSEFTGASINDGYTPRDEIGFGLQNSGGSTTNKTPWPTPNGTVQSGDWTPQPGDRLTIEIREINGSIVPPGTLITYVFETDTRLHTEGGSTTTVSEPQAGFTISPSSDSLDGNTQNCLLFDYDFSQYEEDSLARGNKCLFFYSENSGVFDGFDQDASGSGTARGTFTIERSTTSPSTNRWRNSAPTGGNSYFDANLGFYFTDSNSDWVYTALMGWLYPVGDYSPDLWCYSVEQNNWLYTSASLAAWHFRLQNNRWYFYDSASNALF</sequence>
<evidence type="ECO:0000256" key="2">
    <source>
        <dbReference type="SAM" id="SignalP"/>
    </source>
</evidence>
<protein>
    <submittedName>
        <fullName evidence="3">Uncharacterized protein</fullName>
    </submittedName>
</protein>
<keyword evidence="4" id="KW-1185">Reference proteome</keyword>
<feature type="compositionally biased region" description="Polar residues" evidence="1">
    <location>
        <begin position="206"/>
        <end position="225"/>
    </location>
</feature>
<keyword evidence="2" id="KW-0732">Signal</keyword>
<feature type="chain" id="PRO_5042816403" evidence="2">
    <location>
        <begin position="21"/>
        <end position="384"/>
    </location>
</feature>
<feature type="region of interest" description="Disordered" evidence="1">
    <location>
        <begin position="205"/>
        <end position="225"/>
    </location>
</feature>
<name>A0AAQ3L5R8_9BACT</name>
<dbReference type="AlphaFoldDB" id="A0AAQ3L5R8"/>
<accession>A0AAQ3L5R8</accession>
<dbReference type="KEGG" id="puo:RZN69_13085"/>
<dbReference type="RefSeq" id="WP_317831486.1">
    <property type="nucleotide sequence ID" value="NZ_CP136920.1"/>
</dbReference>
<organism evidence="3 4">
    <name type="scientific">Rubellicoccus peritrichatus</name>
    <dbReference type="NCBI Taxonomy" id="3080537"/>
    <lineage>
        <taxon>Bacteria</taxon>
        <taxon>Pseudomonadati</taxon>
        <taxon>Verrucomicrobiota</taxon>
        <taxon>Opitutia</taxon>
        <taxon>Puniceicoccales</taxon>
        <taxon>Cerasicoccaceae</taxon>
        <taxon>Rubellicoccus</taxon>
    </lineage>
</organism>
<dbReference type="EMBL" id="CP136920">
    <property type="protein sequence ID" value="WOO39551.1"/>
    <property type="molecule type" value="Genomic_DNA"/>
</dbReference>
<feature type="region of interest" description="Disordered" evidence="1">
    <location>
        <begin position="143"/>
        <end position="169"/>
    </location>
</feature>